<feature type="transmembrane region" description="Helical" evidence="19">
    <location>
        <begin position="12"/>
        <end position="32"/>
    </location>
</feature>
<dbReference type="GO" id="GO:0030496">
    <property type="term" value="C:midbody"/>
    <property type="evidence" value="ECO:0007669"/>
    <property type="project" value="TreeGrafter"/>
</dbReference>
<name>A0A9Q1E1P7_CONCO</name>
<evidence type="ECO:0000256" key="10">
    <source>
        <dbReference type="ARBA" id="ARBA00022989"/>
    </source>
</evidence>
<gene>
    <name evidence="20" type="ORF">COCON_G00006330</name>
</gene>
<dbReference type="PANTHER" id="PTHR13041:SF3">
    <property type="entry name" value="PROTEIN JTB"/>
    <property type="match status" value="1"/>
</dbReference>
<sequence length="146" mass="16412">MGSGCRISAQPVAIYVVFCGWMSLRVFGAAVLNQENTSVATVAEAMPCWQVEEFVVLAECALCSDFQTKTWSECSPTGYVERVNCTKSQKDEYKSCRSVVTEEHLFWRFEGIMLALAVLFALLVVSRQRALDRLVSEKVRKQIESI</sequence>
<keyword evidence="9" id="KW-0498">Mitosis</keyword>
<evidence type="ECO:0000256" key="14">
    <source>
        <dbReference type="ARBA" id="ARBA00023306"/>
    </source>
</evidence>
<comment type="similarity">
    <text evidence="16">Belongs to the JTB family.</text>
</comment>
<evidence type="ECO:0000256" key="3">
    <source>
        <dbReference type="ARBA" id="ARBA00004300"/>
    </source>
</evidence>
<keyword evidence="8" id="KW-0732">Signal</keyword>
<dbReference type="Proteomes" id="UP001152803">
    <property type="component" value="Unassembled WGS sequence"/>
</dbReference>
<evidence type="ECO:0000256" key="9">
    <source>
        <dbReference type="ARBA" id="ARBA00022776"/>
    </source>
</evidence>
<keyword evidence="6" id="KW-0132">Cell division</keyword>
<evidence type="ECO:0000256" key="11">
    <source>
        <dbReference type="ARBA" id="ARBA00023128"/>
    </source>
</evidence>
<dbReference type="InterPro" id="IPR008657">
    <property type="entry name" value="JTB"/>
</dbReference>
<reference evidence="20" key="1">
    <citation type="journal article" date="2023" name="Science">
        <title>Genome structures resolve the early diversification of teleost fishes.</title>
        <authorList>
            <person name="Parey E."/>
            <person name="Louis A."/>
            <person name="Montfort J."/>
            <person name="Bouchez O."/>
            <person name="Roques C."/>
            <person name="Iampietro C."/>
            <person name="Lluch J."/>
            <person name="Castinel A."/>
            <person name="Donnadieu C."/>
            <person name="Desvignes T."/>
            <person name="Floi Bucao C."/>
            <person name="Jouanno E."/>
            <person name="Wen M."/>
            <person name="Mejri S."/>
            <person name="Dirks R."/>
            <person name="Jansen H."/>
            <person name="Henkel C."/>
            <person name="Chen W.J."/>
            <person name="Zahm M."/>
            <person name="Cabau C."/>
            <person name="Klopp C."/>
            <person name="Thompson A.W."/>
            <person name="Robinson-Rechavi M."/>
            <person name="Braasch I."/>
            <person name="Lecointre G."/>
            <person name="Bobe J."/>
            <person name="Postlethwait J.H."/>
            <person name="Berthelot C."/>
            <person name="Roest Crollius H."/>
            <person name="Guiguen Y."/>
        </authorList>
    </citation>
    <scope>NUCLEOTIDE SEQUENCE</scope>
    <source>
        <strain evidence="20">Concon-B</strain>
    </source>
</reference>
<evidence type="ECO:0000313" key="20">
    <source>
        <dbReference type="EMBL" id="KAJ8287974.1"/>
    </source>
</evidence>
<evidence type="ECO:0000256" key="19">
    <source>
        <dbReference type="SAM" id="Phobius"/>
    </source>
</evidence>
<comment type="subcellular location">
    <subcellularLocation>
        <location evidence="3">Cytoplasm</location>
        <location evidence="3">Cytoskeleton</location>
        <location evidence="3">Microtubule organizing center</location>
        <location evidence="3">Centrosome</location>
    </subcellularLocation>
    <subcellularLocation>
        <location evidence="2">Cytoplasm</location>
        <location evidence="2">Cytoskeleton</location>
        <location evidence="2">Spindle</location>
    </subcellularLocation>
    <subcellularLocation>
        <location evidence="4">Membrane</location>
        <topology evidence="4">Single-pass type I membrane protein</topology>
    </subcellularLocation>
    <subcellularLocation>
        <location evidence="1">Mitochondrion</location>
    </subcellularLocation>
</comment>
<evidence type="ECO:0000256" key="8">
    <source>
        <dbReference type="ARBA" id="ARBA00022729"/>
    </source>
</evidence>
<evidence type="ECO:0000256" key="2">
    <source>
        <dbReference type="ARBA" id="ARBA00004186"/>
    </source>
</evidence>
<keyword evidence="7 19" id="KW-0812">Transmembrane</keyword>
<evidence type="ECO:0000256" key="6">
    <source>
        <dbReference type="ARBA" id="ARBA00022618"/>
    </source>
</evidence>
<keyword evidence="5" id="KW-0963">Cytoplasm</keyword>
<keyword evidence="14" id="KW-0131">Cell cycle</keyword>
<dbReference type="EMBL" id="JAFJMO010000001">
    <property type="protein sequence ID" value="KAJ8287974.1"/>
    <property type="molecule type" value="Genomic_DNA"/>
</dbReference>
<dbReference type="PANTHER" id="PTHR13041">
    <property type="entry name" value="JTB PROTEIN-RELATED"/>
    <property type="match status" value="1"/>
</dbReference>
<feature type="transmembrane region" description="Helical" evidence="19">
    <location>
        <begin position="105"/>
        <end position="125"/>
    </location>
</feature>
<comment type="caution">
    <text evidence="20">The sequence shown here is derived from an EMBL/GenBank/DDBJ whole genome shotgun (WGS) entry which is preliminary data.</text>
</comment>
<evidence type="ECO:0000256" key="15">
    <source>
        <dbReference type="ARBA" id="ARBA00058368"/>
    </source>
</evidence>
<proteinExistence type="inferred from homology"/>
<evidence type="ECO:0000256" key="5">
    <source>
        <dbReference type="ARBA" id="ARBA00022490"/>
    </source>
</evidence>
<comment type="function">
    <text evidence="15">Required for normal cytokinesis during mitosis. Plays a role in the regulation of cell proliferation. May be a component of the chromosomal passenger complex (CPC), a complex that acts as a key regulator of mitosis. The CPC complex has essential functions at the centromere in ensuring correct chromosome alignment and segregation and is required for chromatin-induced microtubule stabilization and spindle assembly. Increases AURKB activity. Inhibits apoptosis induced by TGFB1. Overexpression induces swelling of mitochondria and reduces mitochondrial membrane potential.</text>
</comment>
<dbReference type="AlphaFoldDB" id="A0A9Q1E1P7"/>
<comment type="subunit">
    <text evidence="17">Interacts with AURKA, AURKB, BIRC5 and INCENP. May be a component of the CPC at least composed of BIRC5/survivin, CDCA8/borealin, INCENP and AURKB/Aurora-B.</text>
</comment>
<evidence type="ECO:0000256" key="1">
    <source>
        <dbReference type="ARBA" id="ARBA00004173"/>
    </source>
</evidence>
<dbReference type="FunFam" id="3.30.720.220:FF:000001">
    <property type="entry name" value="Jumping translocation breakpoint"/>
    <property type="match status" value="1"/>
</dbReference>
<keyword evidence="12 19" id="KW-0472">Membrane</keyword>
<dbReference type="GO" id="GO:0005739">
    <property type="term" value="C:mitochondrion"/>
    <property type="evidence" value="ECO:0007669"/>
    <property type="project" value="UniProtKB-SubCell"/>
</dbReference>
<evidence type="ECO:0000256" key="18">
    <source>
        <dbReference type="ARBA" id="ARBA00068227"/>
    </source>
</evidence>
<protein>
    <recommendedName>
        <fullName evidence="18">Protein JTB</fullName>
    </recommendedName>
</protein>
<evidence type="ECO:0000256" key="13">
    <source>
        <dbReference type="ARBA" id="ARBA00023212"/>
    </source>
</evidence>
<dbReference type="GO" id="GO:0005819">
    <property type="term" value="C:spindle"/>
    <property type="evidence" value="ECO:0007669"/>
    <property type="project" value="UniProtKB-SubCell"/>
</dbReference>
<evidence type="ECO:0000256" key="17">
    <source>
        <dbReference type="ARBA" id="ARBA00063184"/>
    </source>
</evidence>
<evidence type="ECO:0000256" key="4">
    <source>
        <dbReference type="ARBA" id="ARBA00004479"/>
    </source>
</evidence>
<evidence type="ECO:0000256" key="16">
    <source>
        <dbReference type="ARBA" id="ARBA00060886"/>
    </source>
</evidence>
<dbReference type="Pfam" id="PF05439">
    <property type="entry name" value="JTB"/>
    <property type="match status" value="1"/>
</dbReference>
<accession>A0A9Q1E1P7</accession>
<keyword evidence="21" id="KW-1185">Reference proteome</keyword>
<dbReference type="Gene3D" id="3.30.720.220">
    <property type="match status" value="1"/>
</dbReference>
<evidence type="ECO:0000256" key="12">
    <source>
        <dbReference type="ARBA" id="ARBA00023136"/>
    </source>
</evidence>
<dbReference type="GO" id="GO:0000281">
    <property type="term" value="P:mitotic cytokinesis"/>
    <property type="evidence" value="ECO:0007669"/>
    <property type="project" value="TreeGrafter"/>
</dbReference>
<keyword evidence="10 19" id="KW-1133">Transmembrane helix</keyword>
<keyword evidence="13" id="KW-0206">Cytoskeleton</keyword>
<organism evidence="20 21">
    <name type="scientific">Conger conger</name>
    <name type="common">Conger eel</name>
    <name type="synonym">Muraena conger</name>
    <dbReference type="NCBI Taxonomy" id="82655"/>
    <lineage>
        <taxon>Eukaryota</taxon>
        <taxon>Metazoa</taxon>
        <taxon>Chordata</taxon>
        <taxon>Craniata</taxon>
        <taxon>Vertebrata</taxon>
        <taxon>Euteleostomi</taxon>
        <taxon>Actinopterygii</taxon>
        <taxon>Neopterygii</taxon>
        <taxon>Teleostei</taxon>
        <taxon>Anguilliformes</taxon>
        <taxon>Congridae</taxon>
        <taxon>Conger</taxon>
    </lineage>
</organism>
<dbReference type="GO" id="GO:0016020">
    <property type="term" value="C:membrane"/>
    <property type="evidence" value="ECO:0007669"/>
    <property type="project" value="UniProtKB-SubCell"/>
</dbReference>
<dbReference type="GO" id="GO:0005813">
    <property type="term" value="C:centrosome"/>
    <property type="evidence" value="ECO:0007669"/>
    <property type="project" value="UniProtKB-SubCell"/>
</dbReference>
<evidence type="ECO:0000256" key="7">
    <source>
        <dbReference type="ARBA" id="ARBA00022692"/>
    </source>
</evidence>
<evidence type="ECO:0000313" key="21">
    <source>
        <dbReference type="Proteomes" id="UP001152803"/>
    </source>
</evidence>
<dbReference type="OrthoDB" id="5971907at2759"/>
<keyword evidence="11" id="KW-0496">Mitochondrion</keyword>